<sequence length="141" mass="15173">MPGTGGLDVQPCHADAGLPGHPGRRHRQRGRDDLPRRLLAARLQQSGRRTEAAGRVRDSPKERNGAGMRGSGAGPRGCQKTCCDQPAGNAGGLPAEFDRFHDYPLIVSVAQRQAATENRHSEGPRIHAWAIFIIATVSEHS</sequence>
<reference evidence="2" key="1">
    <citation type="submission" date="2016-09" db="EMBL/GenBank/DDBJ databases">
        <authorList>
            <person name="Capua I."/>
            <person name="De Benedictis P."/>
            <person name="Joannis T."/>
            <person name="Lombin L.H."/>
            <person name="Cattoli G."/>
        </authorList>
    </citation>
    <scope>NUCLEOTIDE SEQUENCE</scope>
    <source>
        <strain evidence="2">B9</strain>
    </source>
</reference>
<protein>
    <submittedName>
        <fullName evidence="2">Uncharacterized protein</fullName>
    </submittedName>
</protein>
<proteinExistence type="predicted"/>
<evidence type="ECO:0000256" key="1">
    <source>
        <dbReference type="SAM" id="MobiDB-lite"/>
    </source>
</evidence>
<gene>
    <name evidence="2" type="ORF">CNECB9_420004</name>
</gene>
<dbReference type="EMBL" id="FMSH01000357">
    <property type="protein sequence ID" value="SCU83217.1"/>
    <property type="molecule type" value="Genomic_DNA"/>
</dbReference>
<accession>A0A1K0JJ35</accession>
<dbReference type="AlphaFoldDB" id="A0A1K0JJ35"/>
<organism evidence="2">
    <name type="scientific">Cupriavidus necator</name>
    <name type="common">Alcaligenes eutrophus</name>
    <name type="synonym">Ralstonia eutropha</name>
    <dbReference type="NCBI Taxonomy" id="106590"/>
    <lineage>
        <taxon>Bacteria</taxon>
        <taxon>Pseudomonadati</taxon>
        <taxon>Pseudomonadota</taxon>
        <taxon>Betaproteobacteria</taxon>
        <taxon>Burkholderiales</taxon>
        <taxon>Burkholderiaceae</taxon>
        <taxon>Cupriavidus</taxon>
    </lineage>
</organism>
<feature type="compositionally biased region" description="Basic and acidic residues" evidence="1">
    <location>
        <begin position="48"/>
        <end position="64"/>
    </location>
</feature>
<evidence type="ECO:0000313" key="2">
    <source>
        <dbReference type="EMBL" id="SCU83217.1"/>
    </source>
</evidence>
<feature type="region of interest" description="Disordered" evidence="1">
    <location>
        <begin position="1"/>
        <end position="78"/>
    </location>
</feature>
<name>A0A1K0JJ35_CUPNE</name>
<feature type="compositionally biased region" description="Low complexity" evidence="1">
    <location>
        <begin position="37"/>
        <end position="47"/>
    </location>
</feature>